<feature type="compositionally biased region" description="Low complexity" evidence="1">
    <location>
        <begin position="447"/>
        <end position="459"/>
    </location>
</feature>
<comment type="caution">
    <text evidence="3">The sequence shown here is derived from an EMBL/GenBank/DDBJ whole genome shotgun (WGS) entry which is preliminary data.</text>
</comment>
<protein>
    <recommendedName>
        <fullName evidence="2">Fungal lipase-type domain-containing protein</fullName>
    </recommendedName>
</protein>
<proteinExistence type="predicted"/>
<sequence length="735" mass="78005">MEKLRGLVSDNFNPTLLQTVFKSCQTIQRTTAAHLPQLTWRDVGVAWIPLTKQHEQEVVHCVNCPTCNDHAEVMTWLDMCNWAMAAYDASSRHQAASILGIKLDDVLNVHCTQSAPSSAPQSVPTGEQDYLPAYFMAVDHDVKVVRVVVRGTSVFKDLLIDFNGFTANFMSGYAHCGMALASKALVEEELPRLEEALKKYPGYEVQFVGHSLGGGVAALAACYLNWDPQLSQRLPGTRVTAVTFASPPVLTKELASQAKGFIRAIINNNDMVPRASMAGVVELAHEILATKERLCEDHKVAAFMAGGAVKAAQEGRELSKALGETFEAASKTLFASMRQSAVEWREQQHQQQQQQPSQASRGSNTAGTASNNNSKGSSFFGAIASAAVGFIDATVPAENTNTNKQATPTRHSSNGGTHACTQSRSTAQPGSSGSAAGGGAAPGVELQQQQQERPCTTQQEDLTRTSIPVHLTAHPVASESTAAEAAGAEPVVAAPPDPQTALAESTQAAHPDPHSAQAESMQAHPQTAQAVSTQASPQYAHTALAEPTSSAPPGPHATQGAVSVHASSATSPSLPHASSPPVASPAESLDHGALDPQTQHLLQACADMDTADAKAEGMTQQPETDATAAAVEAAASAAAPAPAATPGCQEGGQEQQQQQQHQQRQQQQQLHHLYNPGVLHYIKRDGSLFHLYKDVPASQFQRVLIKQSSVDDHGINAYQKALTDLIFYLSSMPLK</sequence>
<feature type="compositionally biased region" description="Polar residues" evidence="1">
    <location>
        <begin position="400"/>
        <end position="428"/>
    </location>
</feature>
<feature type="domain" description="Fungal lipase-type" evidence="2">
    <location>
        <begin position="147"/>
        <end position="277"/>
    </location>
</feature>
<dbReference type="InterPro" id="IPR002921">
    <property type="entry name" value="Fungal_lipase-type"/>
</dbReference>
<name>A0ABQ7G4B0_DUNSA</name>
<feature type="region of interest" description="Disordered" evidence="1">
    <location>
        <begin position="478"/>
        <end position="592"/>
    </location>
</feature>
<evidence type="ECO:0000313" key="4">
    <source>
        <dbReference type="Proteomes" id="UP000815325"/>
    </source>
</evidence>
<dbReference type="Pfam" id="PF01764">
    <property type="entry name" value="Lipase_3"/>
    <property type="match status" value="1"/>
</dbReference>
<evidence type="ECO:0000313" key="3">
    <source>
        <dbReference type="EMBL" id="KAF5829455.1"/>
    </source>
</evidence>
<dbReference type="SUPFAM" id="SSF53474">
    <property type="entry name" value="alpha/beta-Hydrolases"/>
    <property type="match status" value="1"/>
</dbReference>
<feature type="region of interest" description="Disordered" evidence="1">
    <location>
        <begin position="340"/>
        <end position="373"/>
    </location>
</feature>
<dbReference type="Proteomes" id="UP000815325">
    <property type="component" value="Unassembled WGS sequence"/>
</dbReference>
<accession>A0ABQ7G4B0</accession>
<feature type="region of interest" description="Disordered" evidence="1">
    <location>
        <begin position="400"/>
        <end position="459"/>
    </location>
</feature>
<dbReference type="Gene3D" id="3.40.50.1820">
    <property type="entry name" value="alpha/beta hydrolase"/>
    <property type="match status" value="1"/>
</dbReference>
<feature type="compositionally biased region" description="Polar residues" evidence="1">
    <location>
        <begin position="517"/>
        <end position="539"/>
    </location>
</feature>
<dbReference type="PANTHER" id="PTHR46023:SF6">
    <property type="entry name" value="LIPASE CLASS 3 FAMILY PROTEIN"/>
    <property type="match status" value="1"/>
</dbReference>
<feature type="compositionally biased region" description="Low complexity" evidence="1">
    <location>
        <begin position="349"/>
        <end position="373"/>
    </location>
</feature>
<dbReference type="CDD" id="cd00519">
    <property type="entry name" value="Lipase_3"/>
    <property type="match status" value="1"/>
</dbReference>
<feature type="region of interest" description="Disordered" evidence="1">
    <location>
        <begin position="612"/>
        <end position="669"/>
    </location>
</feature>
<dbReference type="EMBL" id="MU070157">
    <property type="protein sequence ID" value="KAF5829455.1"/>
    <property type="molecule type" value="Genomic_DNA"/>
</dbReference>
<dbReference type="InterPro" id="IPR029058">
    <property type="entry name" value="AB_hydrolase_fold"/>
</dbReference>
<keyword evidence="4" id="KW-1185">Reference proteome</keyword>
<evidence type="ECO:0000256" key="1">
    <source>
        <dbReference type="SAM" id="MobiDB-lite"/>
    </source>
</evidence>
<feature type="compositionally biased region" description="Low complexity" evidence="1">
    <location>
        <begin position="478"/>
        <end position="492"/>
    </location>
</feature>
<gene>
    <name evidence="3" type="ORF">DUNSADRAFT_16052</name>
</gene>
<evidence type="ECO:0000259" key="2">
    <source>
        <dbReference type="Pfam" id="PF01764"/>
    </source>
</evidence>
<reference evidence="3" key="1">
    <citation type="submission" date="2017-08" db="EMBL/GenBank/DDBJ databases">
        <authorList>
            <person name="Polle J.E."/>
            <person name="Barry K."/>
            <person name="Cushman J."/>
            <person name="Schmutz J."/>
            <person name="Tran D."/>
            <person name="Hathwaick L.T."/>
            <person name="Yim W.C."/>
            <person name="Jenkins J."/>
            <person name="Mckie-Krisberg Z.M."/>
            <person name="Prochnik S."/>
            <person name="Lindquist E."/>
            <person name="Dockter R.B."/>
            <person name="Adam C."/>
            <person name="Molina H."/>
            <person name="Bunkerborg J."/>
            <person name="Jin E."/>
            <person name="Buchheim M."/>
            <person name="Magnuson J."/>
        </authorList>
    </citation>
    <scope>NUCLEOTIDE SEQUENCE</scope>
    <source>
        <strain evidence="3">CCAP 19/18</strain>
    </source>
</reference>
<feature type="compositionally biased region" description="Low complexity" evidence="1">
    <location>
        <begin position="624"/>
        <end position="669"/>
    </location>
</feature>
<organism evidence="3 4">
    <name type="scientific">Dunaliella salina</name>
    <name type="common">Green alga</name>
    <name type="synonym">Protococcus salinus</name>
    <dbReference type="NCBI Taxonomy" id="3046"/>
    <lineage>
        <taxon>Eukaryota</taxon>
        <taxon>Viridiplantae</taxon>
        <taxon>Chlorophyta</taxon>
        <taxon>core chlorophytes</taxon>
        <taxon>Chlorophyceae</taxon>
        <taxon>CS clade</taxon>
        <taxon>Chlamydomonadales</taxon>
        <taxon>Dunaliellaceae</taxon>
        <taxon>Dunaliella</taxon>
    </lineage>
</organism>
<dbReference type="PANTHER" id="PTHR46023">
    <property type="entry name" value="LIPASE CLASS 3 PROTEIN-LIKE"/>
    <property type="match status" value="1"/>
</dbReference>
<feature type="compositionally biased region" description="Low complexity" evidence="1">
    <location>
        <begin position="566"/>
        <end position="587"/>
    </location>
</feature>